<protein>
    <submittedName>
        <fullName evidence="2">Uncharacterized protein</fullName>
    </submittedName>
</protein>
<evidence type="ECO:0000313" key="2">
    <source>
        <dbReference type="EMBL" id="KFH49037.1"/>
    </source>
</evidence>
<evidence type="ECO:0000313" key="3">
    <source>
        <dbReference type="Proteomes" id="UP000029964"/>
    </source>
</evidence>
<dbReference type="STRING" id="857340.A0A086TI55"/>
<feature type="region of interest" description="Disordered" evidence="1">
    <location>
        <begin position="1"/>
        <end position="77"/>
    </location>
</feature>
<feature type="compositionally biased region" description="Polar residues" evidence="1">
    <location>
        <begin position="21"/>
        <end position="35"/>
    </location>
</feature>
<dbReference type="Proteomes" id="UP000029964">
    <property type="component" value="Unassembled WGS sequence"/>
</dbReference>
<dbReference type="Gene3D" id="2.30.280.10">
    <property type="entry name" value="SRA-YDG"/>
    <property type="match status" value="1"/>
</dbReference>
<gene>
    <name evidence="2" type="ORF">ACRE_002260</name>
</gene>
<sequence length="473" mass="53922">MDSNPEHQVLPGPRSLARKSQLLNSAPSDSVNGKPSSHRSSRWGFGSRSMAAHSEAEADTQGPQHESNGGLLPGKSWRGSITLETRDHRNLALPSLPPPDEFVLRRLCDSGRESLREEKELGPHRDRLIEFLGNAVRSERDGVPSIGLGTIMNTRLDKLLCEMLAAKNHPDPIPMPLRADIFTAERLQSQWLARFRDDYFGLDNERYARLTRSGGRLENMVLNDAAQRIPEFWEAKKSENISECEGNATFREGHWWVNLACAHRDGILCSSRDVLSKGEYDIPTLPLLDGAEVGNWPDAGIKYTRKGTMADMWIPLLTHVGKRVRVLRGHLLESPFAPKVGVRYDGQYKLVQYSQKRNPQSGVFRLDLILERLEGQRPMHMLCNIPRPSQIDDWYLVEKLEGEMVKSCCGEARFLEWKAAKAQEWEDKEQAERTVNLESAAAIREWVEQRQQEGRDTKGLQRYRKLSDLKWER</sequence>
<dbReference type="EMBL" id="JPKY01000001">
    <property type="protein sequence ID" value="KFH49037.1"/>
    <property type="molecule type" value="Genomic_DNA"/>
</dbReference>
<dbReference type="InterPro" id="IPR015947">
    <property type="entry name" value="PUA-like_sf"/>
</dbReference>
<dbReference type="AlphaFoldDB" id="A0A086TI55"/>
<dbReference type="OrthoDB" id="3244603at2759"/>
<reference evidence="3" key="1">
    <citation type="journal article" date="2014" name="Genome Announc.">
        <title>Genome sequence and annotation of Acremonium chrysogenum, producer of the beta-lactam antibiotic cephalosporin C.</title>
        <authorList>
            <person name="Terfehr D."/>
            <person name="Dahlmann T.A."/>
            <person name="Specht T."/>
            <person name="Zadra I."/>
            <person name="Kuernsteiner H."/>
            <person name="Kueck U."/>
        </authorList>
    </citation>
    <scope>NUCLEOTIDE SEQUENCE [LARGE SCALE GENOMIC DNA]</scope>
    <source>
        <strain evidence="3">ATCC 11550 / CBS 779.69 / DSM 880 / IAM 14645 / JCM 23072 / IMI 49137</strain>
    </source>
</reference>
<dbReference type="HOGENOM" id="CLU_577409_0_0_1"/>
<dbReference type="InterPro" id="IPR036987">
    <property type="entry name" value="SRA-YDG_sf"/>
</dbReference>
<keyword evidence="3" id="KW-1185">Reference proteome</keyword>
<proteinExistence type="predicted"/>
<organism evidence="2 3">
    <name type="scientific">Hapsidospora chrysogenum (strain ATCC 11550 / CBS 779.69 / DSM 880 / IAM 14645 / JCM 23072 / IMI 49137)</name>
    <name type="common">Acremonium chrysogenum</name>
    <dbReference type="NCBI Taxonomy" id="857340"/>
    <lineage>
        <taxon>Eukaryota</taxon>
        <taxon>Fungi</taxon>
        <taxon>Dikarya</taxon>
        <taxon>Ascomycota</taxon>
        <taxon>Pezizomycotina</taxon>
        <taxon>Sordariomycetes</taxon>
        <taxon>Hypocreomycetidae</taxon>
        <taxon>Hypocreales</taxon>
        <taxon>Bionectriaceae</taxon>
        <taxon>Hapsidospora</taxon>
    </lineage>
</organism>
<evidence type="ECO:0000256" key="1">
    <source>
        <dbReference type="SAM" id="MobiDB-lite"/>
    </source>
</evidence>
<dbReference type="SUPFAM" id="SSF88697">
    <property type="entry name" value="PUA domain-like"/>
    <property type="match status" value="1"/>
</dbReference>
<name>A0A086TI55_HAPC1</name>
<accession>A0A086TI55</accession>
<comment type="caution">
    <text evidence="2">The sequence shown here is derived from an EMBL/GenBank/DDBJ whole genome shotgun (WGS) entry which is preliminary data.</text>
</comment>